<proteinExistence type="predicted"/>
<evidence type="ECO:0000313" key="2">
    <source>
        <dbReference type="EMBL" id="KGM89064.1"/>
    </source>
</evidence>
<evidence type="ECO:0000256" key="1">
    <source>
        <dbReference type="SAM" id="MobiDB-lite"/>
    </source>
</evidence>
<accession>A0A0A0HR21</accession>
<dbReference type="HOGENOM" id="CLU_2411348_0_0_5"/>
<feature type="region of interest" description="Disordered" evidence="1">
    <location>
        <begin position="1"/>
        <end position="29"/>
    </location>
</feature>
<evidence type="ECO:0000313" key="3">
    <source>
        <dbReference type="Proteomes" id="UP000030021"/>
    </source>
</evidence>
<name>A0A0A0HR21_9RHOB</name>
<dbReference type="Proteomes" id="UP000030021">
    <property type="component" value="Unassembled WGS sequence"/>
</dbReference>
<sequence>MAQGMGSQDHSSVIQRMAQTARDGSDSRHMTPVKALRLAVARAADTLLGLGLTVATVEQIRVPLADVGHSLCDAGLLVLLEGAGGRTRRALS</sequence>
<gene>
    <name evidence="2" type="ORF">rosmuc_01032</name>
</gene>
<protein>
    <submittedName>
        <fullName evidence="2">Uncharacterized protein</fullName>
    </submittedName>
</protein>
<dbReference type="RefSeq" id="WP_052115264.1">
    <property type="nucleotide sequence ID" value="NZ_KN293977.1"/>
</dbReference>
<dbReference type="AlphaFoldDB" id="A0A0A0HR21"/>
<feature type="compositionally biased region" description="Polar residues" evidence="1">
    <location>
        <begin position="1"/>
        <end position="18"/>
    </location>
</feature>
<organism evidence="2 3">
    <name type="scientific">Roseovarius mucosus DSM 17069</name>
    <dbReference type="NCBI Taxonomy" id="1288298"/>
    <lineage>
        <taxon>Bacteria</taxon>
        <taxon>Pseudomonadati</taxon>
        <taxon>Pseudomonadota</taxon>
        <taxon>Alphaproteobacteria</taxon>
        <taxon>Rhodobacterales</taxon>
        <taxon>Roseobacteraceae</taxon>
        <taxon>Roseovarius</taxon>
    </lineage>
</organism>
<dbReference type="EMBL" id="AONH01000004">
    <property type="protein sequence ID" value="KGM89064.1"/>
    <property type="molecule type" value="Genomic_DNA"/>
</dbReference>
<dbReference type="eggNOG" id="COG1868">
    <property type="taxonomic scope" value="Bacteria"/>
</dbReference>
<dbReference type="PATRIC" id="fig|1288298.3.peg.1043"/>
<comment type="caution">
    <text evidence="2">The sequence shown here is derived from an EMBL/GenBank/DDBJ whole genome shotgun (WGS) entry which is preliminary data.</text>
</comment>
<reference evidence="2 3" key="1">
    <citation type="submission" date="2013-01" db="EMBL/GenBank/DDBJ databases">
        <authorList>
            <person name="Fiebig A."/>
            <person name="Goeker M."/>
            <person name="Klenk H.-P.P."/>
        </authorList>
    </citation>
    <scope>NUCLEOTIDE SEQUENCE [LARGE SCALE GENOMIC DNA]</scope>
    <source>
        <strain evidence="2 3">DSM 17069</strain>
    </source>
</reference>